<reference evidence="1 2" key="1">
    <citation type="journal article" date="2010" name="BMC Genomics">
        <title>Comparative genomics and proteomics of Helicobacter mustelae, an ulcerogenic and carcinogenic gastric pathogen.</title>
        <authorList>
            <person name="O'Toole P.W."/>
            <person name="Snelling W.J."/>
            <person name="Canchaya C."/>
            <person name="Forde B.M."/>
            <person name="Hardie K.R."/>
            <person name="Josenhans C."/>
            <person name="Graham R.L.J."/>
            <person name="McMullan G."/>
            <person name="Parkhill J."/>
            <person name="Belda E."/>
            <person name="Bentley S.D."/>
        </authorList>
    </citation>
    <scope>NUCLEOTIDE SEQUENCE [LARGE SCALE GENOMIC DNA]</scope>
    <source>
        <strain evidence="2">ATCC 43772 / LMG 18044 / NCTC 12198 / 12198</strain>
    </source>
</reference>
<dbReference type="Proteomes" id="UP000001522">
    <property type="component" value="Chromosome"/>
</dbReference>
<evidence type="ECO:0000313" key="1">
    <source>
        <dbReference type="EMBL" id="CBG40553.1"/>
    </source>
</evidence>
<gene>
    <name evidence="1" type="ordered locus">HMU12990</name>
</gene>
<proteinExistence type="predicted"/>
<keyword evidence="2" id="KW-1185">Reference proteome</keyword>
<accession>D3UJ78</accession>
<organism evidence="1 2">
    <name type="scientific">Helicobacter mustelae (strain ATCC 43772 / CCUG 25715 / CIP 103759 / LMG 18044 / NCTC 12198 / R85-136P)</name>
    <name type="common">Campylobacter mustelae</name>
    <dbReference type="NCBI Taxonomy" id="679897"/>
    <lineage>
        <taxon>Bacteria</taxon>
        <taxon>Pseudomonadati</taxon>
        <taxon>Campylobacterota</taxon>
        <taxon>Epsilonproteobacteria</taxon>
        <taxon>Campylobacterales</taxon>
        <taxon>Helicobacteraceae</taxon>
        <taxon>Helicobacter</taxon>
    </lineage>
</organism>
<dbReference type="KEGG" id="hms:HMU12990"/>
<evidence type="ECO:0000313" key="2">
    <source>
        <dbReference type="Proteomes" id="UP000001522"/>
    </source>
</evidence>
<dbReference type="EMBL" id="FN555004">
    <property type="protein sequence ID" value="CBG40553.1"/>
    <property type="molecule type" value="Genomic_DNA"/>
</dbReference>
<name>D3UJ78_HELM1</name>
<dbReference type="AlphaFoldDB" id="D3UJ78"/>
<dbReference type="HOGENOM" id="CLU_2699646_0_0_7"/>
<sequence>MRILFFLFLLMFAHAQKTPPEHQCDHGYQKGSKMKRKFLDSLEDKKTQGCKREMPRELPLIEKDLEVLKKYLH</sequence>
<protein>
    <submittedName>
        <fullName evidence="1">Uncharacterized protein</fullName>
    </submittedName>
</protein>